<feature type="domain" description="C2H2-type" evidence="6">
    <location>
        <begin position="8"/>
        <end position="37"/>
    </location>
</feature>
<organism evidence="7 8">
    <name type="scientific">Euplotes crassus</name>
    <dbReference type="NCBI Taxonomy" id="5936"/>
    <lineage>
        <taxon>Eukaryota</taxon>
        <taxon>Sar</taxon>
        <taxon>Alveolata</taxon>
        <taxon>Ciliophora</taxon>
        <taxon>Intramacronucleata</taxon>
        <taxon>Spirotrichea</taxon>
        <taxon>Hypotrichia</taxon>
        <taxon>Euplotida</taxon>
        <taxon>Euplotidae</taxon>
        <taxon>Moneuplotes</taxon>
    </lineage>
</organism>
<dbReference type="PANTHER" id="PTHR19818:SF139">
    <property type="entry name" value="PAIR-RULE PROTEIN ODD-PAIRED"/>
    <property type="match status" value="1"/>
</dbReference>
<dbReference type="Proteomes" id="UP001295684">
    <property type="component" value="Unassembled WGS sequence"/>
</dbReference>
<protein>
    <recommendedName>
        <fullName evidence="6">C2H2-type domain-containing protein</fullName>
    </recommendedName>
</protein>
<keyword evidence="3 5" id="KW-0863">Zinc-finger</keyword>
<keyword evidence="1" id="KW-0479">Metal-binding</keyword>
<dbReference type="InterPro" id="IPR036236">
    <property type="entry name" value="Znf_C2H2_sf"/>
</dbReference>
<dbReference type="Pfam" id="PF00096">
    <property type="entry name" value="zf-C2H2"/>
    <property type="match status" value="2"/>
</dbReference>
<evidence type="ECO:0000259" key="6">
    <source>
        <dbReference type="PROSITE" id="PS50157"/>
    </source>
</evidence>
<dbReference type="SMART" id="SM00355">
    <property type="entry name" value="ZnF_C2H2"/>
    <property type="match status" value="3"/>
</dbReference>
<dbReference type="AlphaFoldDB" id="A0AAD2D270"/>
<evidence type="ECO:0000256" key="5">
    <source>
        <dbReference type="PROSITE-ProRule" id="PRU00042"/>
    </source>
</evidence>
<dbReference type="GO" id="GO:0000981">
    <property type="term" value="F:DNA-binding transcription factor activity, RNA polymerase II-specific"/>
    <property type="evidence" value="ECO:0007669"/>
    <property type="project" value="TreeGrafter"/>
</dbReference>
<dbReference type="PROSITE" id="PS00028">
    <property type="entry name" value="ZINC_FINGER_C2H2_1"/>
    <property type="match status" value="3"/>
</dbReference>
<evidence type="ECO:0000313" key="8">
    <source>
        <dbReference type="Proteomes" id="UP001295684"/>
    </source>
</evidence>
<evidence type="ECO:0000256" key="4">
    <source>
        <dbReference type="ARBA" id="ARBA00022833"/>
    </source>
</evidence>
<dbReference type="GO" id="GO:0045944">
    <property type="term" value="P:positive regulation of transcription by RNA polymerase II"/>
    <property type="evidence" value="ECO:0007669"/>
    <property type="project" value="UniProtKB-ARBA"/>
</dbReference>
<dbReference type="PANTHER" id="PTHR19818">
    <property type="entry name" value="ZINC FINGER PROTEIN ZIC AND GLI"/>
    <property type="match status" value="1"/>
</dbReference>
<dbReference type="GO" id="GO:0008270">
    <property type="term" value="F:zinc ion binding"/>
    <property type="evidence" value="ECO:0007669"/>
    <property type="project" value="UniProtKB-KW"/>
</dbReference>
<dbReference type="SUPFAM" id="SSF57667">
    <property type="entry name" value="beta-beta-alpha zinc fingers"/>
    <property type="match status" value="2"/>
</dbReference>
<accession>A0AAD2D270</accession>
<dbReference type="EMBL" id="CAMPGE010019014">
    <property type="protein sequence ID" value="CAI2377376.1"/>
    <property type="molecule type" value="Genomic_DNA"/>
</dbReference>
<sequence>MESNKSIFICDFKKCEKIFTTKYSLIRHTQTHLKKKNFKCKQCSKTFNIKQNLIEHEFVHTGEQPYFCNIDGCTQRFRQRGKLSLHRQSHKNYKKKTYRSHTCINDGNLSRRSQVPQTIITQVPPTALQSLPPQTPMPNLSAQNANLYMLNNQFNKLRQLNCGQPLLSLSQNLPATTYSFTASVNPAAGAAGFYGNRITQRLPQANLTQGMNRVMLQHQNFRTNFH</sequence>
<dbReference type="GO" id="GO:0000978">
    <property type="term" value="F:RNA polymerase II cis-regulatory region sequence-specific DNA binding"/>
    <property type="evidence" value="ECO:0007669"/>
    <property type="project" value="TreeGrafter"/>
</dbReference>
<evidence type="ECO:0000256" key="2">
    <source>
        <dbReference type="ARBA" id="ARBA00022737"/>
    </source>
</evidence>
<dbReference type="FunFam" id="3.30.160.60:FF:000446">
    <property type="entry name" value="Zinc finger protein"/>
    <property type="match status" value="1"/>
</dbReference>
<evidence type="ECO:0000313" key="7">
    <source>
        <dbReference type="EMBL" id="CAI2377376.1"/>
    </source>
</evidence>
<comment type="caution">
    <text evidence="7">The sequence shown here is derived from an EMBL/GenBank/DDBJ whole genome shotgun (WGS) entry which is preliminary data.</text>
</comment>
<keyword evidence="8" id="KW-1185">Reference proteome</keyword>
<dbReference type="InterPro" id="IPR050329">
    <property type="entry name" value="GLI_C2H2-zinc-finger"/>
</dbReference>
<keyword evidence="4" id="KW-0862">Zinc</keyword>
<dbReference type="PROSITE" id="PS50157">
    <property type="entry name" value="ZINC_FINGER_C2H2_2"/>
    <property type="match status" value="3"/>
</dbReference>
<feature type="domain" description="C2H2-type" evidence="6">
    <location>
        <begin position="38"/>
        <end position="65"/>
    </location>
</feature>
<dbReference type="Gene3D" id="3.30.160.60">
    <property type="entry name" value="Classic Zinc Finger"/>
    <property type="match status" value="3"/>
</dbReference>
<evidence type="ECO:0000256" key="3">
    <source>
        <dbReference type="ARBA" id="ARBA00022771"/>
    </source>
</evidence>
<proteinExistence type="predicted"/>
<dbReference type="GO" id="GO:0005634">
    <property type="term" value="C:nucleus"/>
    <property type="evidence" value="ECO:0007669"/>
    <property type="project" value="UniProtKB-ARBA"/>
</dbReference>
<feature type="domain" description="C2H2-type" evidence="6">
    <location>
        <begin position="66"/>
        <end position="95"/>
    </location>
</feature>
<keyword evidence="2" id="KW-0677">Repeat</keyword>
<reference evidence="7" key="1">
    <citation type="submission" date="2023-07" db="EMBL/GenBank/DDBJ databases">
        <authorList>
            <consortium name="AG Swart"/>
            <person name="Singh M."/>
            <person name="Singh A."/>
            <person name="Seah K."/>
            <person name="Emmerich C."/>
        </authorList>
    </citation>
    <scope>NUCLEOTIDE SEQUENCE</scope>
    <source>
        <strain evidence="7">DP1</strain>
    </source>
</reference>
<dbReference type="InterPro" id="IPR013087">
    <property type="entry name" value="Znf_C2H2_type"/>
</dbReference>
<name>A0AAD2D270_EUPCR</name>
<gene>
    <name evidence="7" type="ORF">ECRASSUSDP1_LOCUS18760</name>
</gene>
<evidence type="ECO:0000256" key="1">
    <source>
        <dbReference type="ARBA" id="ARBA00022723"/>
    </source>
</evidence>